<dbReference type="PANTHER" id="PTHR47456:SF6">
    <property type="entry name" value="SI:DKEY-31C13.1"/>
    <property type="match status" value="1"/>
</dbReference>
<sequence length="550" mass="63384">MEKIVRILPKETKIIVVTSSYLDEFDFITSNKIQKWFQSRESAKRSIQKFEDTFGVKLHLPLRTTHDIDKMKVYWNNETDVPYIMVHSDCWRPVSPEEVADHSFVITMVEVITFPTLKNNSKFRRWVVGKHIKEQISTGKLTQQTAFYVNFLRVQNKKTPPTEVPGQINKIDQSNIKWVSTVEEARKAVDEFEILTLTKFIVGTKKCYDISKGSIHWDNLVPYVIKQSSWLHCQHGIDRIKKPKEKQESLIFEQLLDHPYPANQMFNNGTKKVNCRAKIRIQEILRFPQFKAYTNSQYEIKKIAASIHKALKDKDLRETLRMEWACSVTFPSNDDHSGHVLGESAGLIQKVDKRIIAKIYEMVNFGICNVVEVINGVESFVVHELFRDMELPSRTNRRFFPPSKVVHNHFYKAITKRRLAASTNSLVLECIKSAAITHEDAPRPATICKFNDQLDDIKTMSFHVTSQKALKQGIKDLQAIKDNLEKTCNSDTELKIAPSSQHKLVGTKRRVSLPKSSDELAIKRLKMNTVKNSFVGLAGLIQKKNTDDHT</sequence>
<protein>
    <submittedName>
        <fullName evidence="1">Uncharacterized protein LOC104265996</fullName>
    </submittedName>
</protein>
<reference evidence="1" key="1">
    <citation type="submission" date="2020-04" db="EMBL/GenBank/DDBJ databases">
        <authorList>
            <person name="Neveu A P."/>
        </authorList>
    </citation>
    <scope>NUCLEOTIDE SEQUENCE</scope>
    <source>
        <tissue evidence="1">Whole embryo</tissue>
    </source>
</reference>
<accession>A0A6F9DIA3</accession>
<organism evidence="1">
    <name type="scientific">Phallusia mammillata</name>
    <dbReference type="NCBI Taxonomy" id="59560"/>
    <lineage>
        <taxon>Eukaryota</taxon>
        <taxon>Metazoa</taxon>
        <taxon>Chordata</taxon>
        <taxon>Tunicata</taxon>
        <taxon>Ascidiacea</taxon>
        <taxon>Phlebobranchia</taxon>
        <taxon>Ascidiidae</taxon>
        <taxon>Phallusia</taxon>
    </lineage>
</organism>
<name>A0A6F9DIA3_9ASCI</name>
<dbReference type="GO" id="GO:0003700">
    <property type="term" value="F:DNA-binding transcription factor activity"/>
    <property type="evidence" value="ECO:0007669"/>
    <property type="project" value="InterPro"/>
</dbReference>
<gene>
    <name evidence="1" type="primary">LOC104265996-005</name>
</gene>
<dbReference type="Pfam" id="PF15299">
    <property type="entry name" value="ALS2CR8"/>
    <property type="match status" value="1"/>
</dbReference>
<dbReference type="InterPro" id="IPR029309">
    <property type="entry name" value="CaRF"/>
</dbReference>
<dbReference type="PANTHER" id="PTHR47456">
    <property type="entry name" value="PHD-TYPE DOMAIN-CONTAINING PROTEIN"/>
    <property type="match status" value="1"/>
</dbReference>
<dbReference type="EMBL" id="LR787325">
    <property type="protein sequence ID" value="CAB3263187.1"/>
    <property type="molecule type" value="mRNA"/>
</dbReference>
<proteinExistence type="evidence at transcript level"/>
<dbReference type="AlphaFoldDB" id="A0A6F9DIA3"/>
<evidence type="ECO:0000313" key="1">
    <source>
        <dbReference type="EMBL" id="CAB3263187.1"/>
    </source>
</evidence>